<sequence length="476" mass="49357">MRAMIVVLAAVLGLTSSPAAAASTPSFDEYLSSALESTGLPGFSVVVTRGGEVVHAAGYGQDSTGRPVTADTPVRVASVSKSFTAMAVMTLVDAGRIALDRPVAEQLPGFTMADPRAQRITVRQLLNQTSGLSDTTVDIGSLEEAGSLADHAARLRTGSLAADPGTRWEYCNANYDLAARLVEVAGGQDFGDYLQQHVFAPLGMRSSAVSDDVVPPADGQISVFGAWVPRAELPGFLDGSGSGGVITTAADMGRWLIAQSGAGPQLVGPDSLRLMHSPSAVSDYGMGWSVEHPESSPELVMHSGNLFTHTAVQALVPETGYGFAVMTGSASLHDSTYDILTGLIALSEGTTPAVPGGGRQQTELVLGAVTVGAVAAGVLGAVRARRWAARRAGRSAWGTGLRLLPLLVPLAVFAAYPDLVSLLSNGRTITWAQLTYFPLPLTITLLVAALAGVSTALFRVVNLRRAGRDRALGVAR</sequence>
<keyword evidence="2" id="KW-0732">Signal</keyword>
<feature type="transmembrane region" description="Helical" evidence="1">
    <location>
        <begin position="364"/>
        <end position="384"/>
    </location>
</feature>
<dbReference type="InterPro" id="IPR012338">
    <property type="entry name" value="Beta-lactam/transpept-like"/>
</dbReference>
<protein>
    <submittedName>
        <fullName evidence="4">CubicO group peptidase (Beta-lactamase class C family)</fullName>
    </submittedName>
</protein>
<evidence type="ECO:0000256" key="1">
    <source>
        <dbReference type="SAM" id="Phobius"/>
    </source>
</evidence>
<keyword evidence="1" id="KW-1133">Transmembrane helix</keyword>
<evidence type="ECO:0000313" key="4">
    <source>
        <dbReference type="EMBL" id="NYI81569.1"/>
    </source>
</evidence>
<feature type="domain" description="Beta-lactamase-related" evidence="3">
    <location>
        <begin position="27"/>
        <end position="331"/>
    </location>
</feature>
<evidence type="ECO:0000313" key="5">
    <source>
        <dbReference type="Proteomes" id="UP000587002"/>
    </source>
</evidence>
<dbReference type="SUPFAM" id="SSF56601">
    <property type="entry name" value="beta-lactamase/transpeptidase-like"/>
    <property type="match status" value="1"/>
</dbReference>
<evidence type="ECO:0000256" key="2">
    <source>
        <dbReference type="SAM" id="SignalP"/>
    </source>
</evidence>
<reference evidence="4 5" key="1">
    <citation type="submission" date="2020-07" db="EMBL/GenBank/DDBJ databases">
        <title>Sequencing the genomes of 1000 actinobacteria strains.</title>
        <authorList>
            <person name="Klenk H.-P."/>
        </authorList>
    </citation>
    <scope>NUCLEOTIDE SEQUENCE [LARGE SCALE GENOMIC DNA]</scope>
    <source>
        <strain evidence="4 5">DSM 44065</strain>
    </source>
</reference>
<feature type="signal peptide" evidence="2">
    <location>
        <begin position="1"/>
        <end position="21"/>
    </location>
</feature>
<proteinExistence type="predicted"/>
<dbReference type="RefSeq" id="WP_179716695.1">
    <property type="nucleotide sequence ID" value="NZ_BAABFH010000001.1"/>
</dbReference>
<gene>
    <name evidence="4" type="ORF">HNR68_000199</name>
</gene>
<feature type="transmembrane region" description="Helical" evidence="1">
    <location>
        <begin position="436"/>
        <end position="461"/>
    </location>
</feature>
<dbReference type="Proteomes" id="UP000587002">
    <property type="component" value="Unassembled WGS sequence"/>
</dbReference>
<dbReference type="Pfam" id="PF00144">
    <property type="entry name" value="Beta-lactamase"/>
    <property type="match status" value="1"/>
</dbReference>
<feature type="transmembrane region" description="Helical" evidence="1">
    <location>
        <begin position="396"/>
        <end position="416"/>
    </location>
</feature>
<keyword evidence="1" id="KW-0812">Transmembrane</keyword>
<accession>A0A853AEQ6</accession>
<keyword evidence="5" id="KW-1185">Reference proteome</keyword>
<name>A0A853AEQ6_9PSEU</name>
<dbReference type="AlphaFoldDB" id="A0A853AEQ6"/>
<dbReference type="EMBL" id="JACCFJ010000001">
    <property type="protein sequence ID" value="NYI81569.1"/>
    <property type="molecule type" value="Genomic_DNA"/>
</dbReference>
<dbReference type="InterPro" id="IPR001466">
    <property type="entry name" value="Beta-lactam-related"/>
</dbReference>
<evidence type="ECO:0000259" key="3">
    <source>
        <dbReference type="Pfam" id="PF00144"/>
    </source>
</evidence>
<dbReference type="PANTHER" id="PTHR46825">
    <property type="entry name" value="D-ALANYL-D-ALANINE-CARBOXYPEPTIDASE/ENDOPEPTIDASE AMPH"/>
    <property type="match status" value="1"/>
</dbReference>
<dbReference type="Gene3D" id="3.40.710.10">
    <property type="entry name" value="DD-peptidase/beta-lactamase superfamily"/>
    <property type="match status" value="1"/>
</dbReference>
<dbReference type="PANTHER" id="PTHR46825:SF9">
    <property type="entry name" value="BETA-LACTAMASE-RELATED DOMAIN-CONTAINING PROTEIN"/>
    <property type="match status" value="1"/>
</dbReference>
<feature type="chain" id="PRO_5032373810" evidence="2">
    <location>
        <begin position="22"/>
        <end position="476"/>
    </location>
</feature>
<dbReference type="InterPro" id="IPR050491">
    <property type="entry name" value="AmpC-like"/>
</dbReference>
<keyword evidence="1" id="KW-0472">Membrane</keyword>
<comment type="caution">
    <text evidence="4">The sequence shown here is derived from an EMBL/GenBank/DDBJ whole genome shotgun (WGS) entry which is preliminary data.</text>
</comment>
<organism evidence="4 5">
    <name type="scientific">Saccharopolyspora hordei</name>
    <dbReference type="NCBI Taxonomy" id="1838"/>
    <lineage>
        <taxon>Bacteria</taxon>
        <taxon>Bacillati</taxon>
        <taxon>Actinomycetota</taxon>
        <taxon>Actinomycetes</taxon>
        <taxon>Pseudonocardiales</taxon>
        <taxon>Pseudonocardiaceae</taxon>
        <taxon>Saccharopolyspora</taxon>
    </lineage>
</organism>